<reference evidence="1" key="1">
    <citation type="journal article" date="2020" name="Nature">
        <title>Giant virus diversity and host interactions through global metagenomics.</title>
        <authorList>
            <person name="Schulz F."/>
            <person name="Roux S."/>
            <person name="Paez-Espino D."/>
            <person name="Jungbluth S."/>
            <person name="Walsh D.A."/>
            <person name="Denef V.J."/>
            <person name="McMahon K.D."/>
            <person name="Konstantinidis K.T."/>
            <person name="Eloe-Fadrosh E.A."/>
            <person name="Kyrpides N.C."/>
            <person name="Woyke T."/>
        </authorList>
    </citation>
    <scope>NUCLEOTIDE SEQUENCE</scope>
    <source>
        <strain evidence="1">GVMAG-S-1102113-126</strain>
    </source>
</reference>
<evidence type="ECO:0000313" key="1">
    <source>
        <dbReference type="EMBL" id="QHU14635.1"/>
    </source>
</evidence>
<dbReference type="EMBL" id="MN740844">
    <property type="protein sequence ID" value="QHU14635.1"/>
    <property type="molecule type" value="Genomic_DNA"/>
</dbReference>
<name>A0A6C0K9A1_9ZZZZ</name>
<accession>A0A6C0K9A1</accession>
<protein>
    <submittedName>
        <fullName evidence="1">Uncharacterized protein</fullName>
    </submittedName>
</protein>
<dbReference type="AlphaFoldDB" id="A0A6C0K9A1"/>
<proteinExistence type="predicted"/>
<organism evidence="1">
    <name type="scientific">viral metagenome</name>
    <dbReference type="NCBI Taxonomy" id="1070528"/>
    <lineage>
        <taxon>unclassified sequences</taxon>
        <taxon>metagenomes</taxon>
        <taxon>organismal metagenomes</taxon>
    </lineage>
</organism>
<sequence>MKIGIVATFGKSEATKNELIEVTNKSPKYLQDAYSSKDNGAKKRGQRKKGVKGVPYDIAIGYYIMDKFNKKPTKGERVEVNFITPDKLSVAAFAKNDINFMMIYDILEAMNLTDDGKIITKNQQNNYAAAKKLANVLSKVDNVFPPYDYQKLINSKCAYYDYLNKKKIPISPTMCVPTTLVSQTVFVKNMMTAIKKLKLNGTFYTKPDGGQESIGGRRWSRGTDKDNIWGRSQGESFFKNQAELEQKLGVYYKDVGSKFDSIIIQKFQPGFDEIGDDDTGFNDKSPENRTYFVGGEYQYTMTTDYFCFRQPKVDGGQTKFIGGKKGFCEETRAKKAGLKNACYLATHERACRGPQVSRETLKRTKALGVRTMRAMPKIKIQGIELPRLLTRVDIGIVAKKYTPKGKKQTIFVNEVEFVPSLFHKYVRTKKIYEKLGQQMHIITALFNKKKATKGKK</sequence>